<dbReference type="EMBL" id="LFEH01000122">
    <property type="protein sequence ID" value="KMS71313.1"/>
    <property type="molecule type" value="Genomic_DNA"/>
</dbReference>
<evidence type="ECO:0000313" key="1">
    <source>
        <dbReference type="EMBL" id="KMS71313.1"/>
    </source>
</evidence>
<sequence>MTVANQYEPVTDEDRQRVRELHAKGLGRNEIARQTGRSQRTVSLIAEDLGLTFDRTATAVATQAKVADAKARRAAIVQRLYARTERLLDQLDAADRGGFKFTTSTVHGIETERLDHVPGQEEKALAGAITQYMNQAVRLEQLDGDPGVDAARSMLGALAEGITKLARLDAGEDDSGEG</sequence>
<keyword evidence="2" id="KW-1185">Reference proteome</keyword>
<dbReference type="Gene3D" id="1.10.10.60">
    <property type="entry name" value="Homeodomain-like"/>
    <property type="match status" value="1"/>
</dbReference>
<dbReference type="Proteomes" id="UP000037274">
    <property type="component" value="Unassembled WGS sequence"/>
</dbReference>
<name>A0ABR5HSY3_STRLW</name>
<accession>A0ABR5HSY3</accession>
<protein>
    <recommendedName>
        <fullName evidence="3">Transposase IS30-like HTH domain-containing protein</fullName>
    </recommendedName>
</protein>
<organism evidence="1 2">
    <name type="scientific">Streptomyces leeuwenhoekii</name>
    <dbReference type="NCBI Taxonomy" id="1437453"/>
    <lineage>
        <taxon>Bacteria</taxon>
        <taxon>Bacillati</taxon>
        <taxon>Actinomycetota</taxon>
        <taxon>Actinomycetes</taxon>
        <taxon>Kitasatosporales</taxon>
        <taxon>Streptomycetaceae</taxon>
        <taxon>Streptomyces</taxon>
    </lineage>
</organism>
<reference evidence="1 2" key="1">
    <citation type="submission" date="2015-06" db="EMBL/GenBank/DDBJ databases">
        <title>Draft genome sequence of Streptomyces leeuwenhoekii C58, which produces the novel lasso peptide, chaxapeptin.</title>
        <authorList>
            <person name="Yi Y."/>
            <person name="Hai D."/>
            <person name="Jaspars M."/>
            <person name="Sheng H."/>
            <person name="Rateb M.E."/>
            <person name="Bull A."/>
            <person name="Goodfellow M."/>
            <person name="Asenjo J.A."/>
            <person name="Ebel R."/>
        </authorList>
    </citation>
    <scope>NUCLEOTIDE SEQUENCE [LARGE SCALE GENOMIC DNA]</scope>
    <source>
        <strain evidence="1 2">C58</strain>
    </source>
</reference>
<evidence type="ECO:0008006" key="3">
    <source>
        <dbReference type="Google" id="ProtNLM"/>
    </source>
</evidence>
<evidence type="ECO:0000313" key="2">
    <source>
        <dbReference type="Proteomes" id="UP000037274"/>
    </source>
</evidence>
<gene>
    <name evidence="1" type="ORF">ACH49_24775</name>
</gene>
<proteinExistence type="predicted"/>
<comment type="caution">
    <text evidence="1">The sequence shown here is derived from an EMBL/GenBank/DDBJ whole genome shotgun (WGS) entry which is preliminary data.</text>
</comment>